<reference evidence="1 2" key="1">
    <citation type="submission" date="2015-03" db="EMBL/GenBank/DDBJ databases">
        <title>Genome sequencing of Methylobacterium variabile DSM 16961.</title>
        <authorList>
            <person name="Chaudhry V."/>
            <person name="Patil P.B."/>
        </authorList>
    </citation>
    <scope>NUCLEOTIDE SEQUENCE [LARGE SCALE GENOMIC DNA]</scope>
    <source>
        <strain evidence="1 2">DSM 16961</strain>
    </source>
</reference>
<accession>A0A0J6S0R5</accession>
<dbReference type="PATRIC" id="fig|298794.3.peg.5609"/>
<evidence type="ECO:0000313" key="2">
    <source>
        <dbReference type="Proteomes" id="UP000035955"/>
    </source>
</evidence>
<protein>
    <submittedName>
        <fullName evidence="1">Uncharacterized protein</fullName>
    </submittedName>
</protein>
<organism evidence="1 2">
    <name type="scientific">Methylobacterium variabile</name>
    <dbReference type="NCBI Taxonomy" id="298794"/>
    <lineage>
        <taxon>Bacteria</taxon>
        <taxon>Pseudomonadati</taxon>
        <taxon>Pseudomonadota</taxon>
        <taxon>Alphaproteobacteria</taxon>
        <taxon>Hyphomicrobiales</taxon>
        <taxon>Methylobacteriaceae</taxon>
        <taxon>Methylobacterium</taxon>
    </lineage>
</organism>
<dbReference type="EMBL" id="LABY01000406">
    <property type="protein sequence ID" value="KMO27209.1"/>
    <property type="molecule type" value="Genomic_DNA"/>
</dbReference>
<dbReference type="Proteomes" id="UP000035955">
    <property type="component" value="Unassembled WGS sequence"/>
</dbReference>
<keyword evidence="2" id="KW-1185">Reference proteome</keyword>
<dbReference type="AlphaFoldDB" id="A0A0J6S0R5"/>
<sequence>MPIVWYGGFLPGLPDLCVGRWPAGVAAKTPWKVWIVETPQERAALLASVAKPVAIRGGGLDFKSGPDAMVSGPIRGDSVIALYLPPEPGWPWFTVGRWPPEVALGIGAQREAYTWEADATEAAALDRIARMRSQMPHMPVVVPDRKQAN</sequence>
<proteinExistence type="predicted"/>
<evidence type="ECO:0000313" key="1">
    <source>
        <dbReference type="EMBL" id="KMO27209.1"/>
    </source>
</evidence>
<comment type="caution">
    <text evidence="1">The sequence shown here is derived from an EMBL/GenBank/DDBJ whole genome shotgun (WGS) entry which is preliminary data.</text>
</comment>
<gene>
    <name evidence="1" type="ORF">VQ02_33595</name>
</gene>
<name>A0A0J6S0R5_9HYPH</name>